<feature type="transmembrane region" description="Helical" evidence="6">
    <location>
        <begin position="89"/>
        <end position="111"/>
    </location>
</feature>
<dbReference type="EMBL" id="JAAAMU010000012">
    <property type="protein sequence ID" value="NBC71488.1"/>
    <property type="molecule type" value="Genomic_DNA"/>
</dbReference>
<dbReference type="Pfam" id="PF00083">
    <property type="entry name" value="Sugar_tr"/>
    <property type="match status" value="1"/>
</dbReference>
<feature type="transmembrane region" description="Helical" evidence="6">
    <location>
        <begin position="59"/>
        <end position="80"/>
    </location>
</feature>
<dbReference type="OrthoDB" id="9772882at2"/>
<keyword evidence="5 6" id="KW-0472">Membrane</keyword>
<dbReference type="SUPFAM" id="SSF103473">
    <property type="entry name" value="MFS general substrate transporter"/>
    <property type="match status" value="1"/>
</dbReference>
<keyword evidence="9" id="KW-1185">Reference proteome</keyword>
<feature type="transmembrane region" description="Helical" evidence="6">
    <location>
        <begin position="323"/>
        <end position="348"/>
    </location>
</feature>
<dbReference type="RefSeq" id="WP_161701499.1">
    <property type="nucleotide sequence ID" value="NZ_JAAAMU010000012.1"/>
</dbReference>
<comment type="caution">
    <text evidence="8">The sequence shown here is derived from an EMBL/GenBank/DDBJ whole genome shotgun (WGS) entry which is preliminary data.</text>
</comment>
<sequence length="441" mass="48141">MSFLSHVTSVFRRKNLSVQRKGLLTTITEGIPANIIANLLGGPILTIYVVYLGGTASDVGLVVAIPALANLVQLVAAFYIQRFTNRRMLLFGFALTHRTLWVATGLIPFLVTESLRVDVFIGMFLLSFICASTSSVFWTSIVADLVPAQIRGRYFGIRNTIHWAVASVSLLIGGQILEQVDERTAFIVIYGISAICTAWNGIELWRYPDLPFERSAASSTAALFGKPLRDSSYMKATAFIAAFILLQNIAIPLFSYVMLETLDLSKMWITLITTIQMIVTMFSYYYWGNLNGRYATRTLLLWTLPIIAASCVLWAGIAILPVILVLIIVNIALGVGLGGYNLLIFNFIIGDTPKSDRPMYVAVFSALTGATGFIGPLLGGWIYRRIEDGAYWLQSYGISFFIGVGLLALTFAVGPFVLKSGGDDAPAAAPPGARKGVEADR</sequence>
<name>A0A7X4YS29_9BACL</name>
<dbReference type="InterPro" id="IPR052528">
    <property type="entry name" value="Sugar_transport-like"/>
</dbReference>
<evidence type="ECO:0000313" key="9">
    <source>
        <dbReference type="Proteomes" id="UP000558113"/>
    </source>
</evidence>
<evidence type="ECO:0000256" key="3">
    <source>
        <dbReference type="ARBA" id="ARBA00022692"/>
    </source>
</evidence>
<feature type="transmembrane region" description="Helical" evidence="6">
    <location>
        <begin position="160"/>
        <end position="177"/>
    </location>
</feature>
<dbReference type="PANTHER" id="PTHR23526">
    <property type="entry name" value="INTEGRAL MEMBRANE TRANSPORT PROTEIN-RELATED"/>
    <property type="match status" value="1"/>
</dbReference>
<evidence type="ECO:0000313" key="8">
    <source>
        <dbReference type="EMBL" id="NBC71488.1"/>
    </source>
</evidence>
<evidence type="ECO:0000256" key="2">
    <source>
        <dbReference type="ARBA" id="ARBA00022448"/>
    </source>
</evidence>
<dbReference type="Proteomes" id="UP000558113">
    <property type="component" value="Unassembled WGS sequence"/>
</dbReference>
<comment type="subcellular location">
    <subcellularLocation>
        <location evidence="1">Cell membrane</location>
        <topology evidence="1">Multi-pass membrane protein</topology>
    </subcellularLocation>
</comment>
<proteinExistence type="predicted"/>
<dbReference type="GO" id="GO:0022857">
    <property type="term" value="F:transmembrane transporter activity"/>
    <property type="evidence" value="ECO:0007669"/>
    <property type="project" value="InterPro"/>
</dbReference>
<evidence type="ECO:0000256" key="1">
    <source>
        <dbReference type="ARBA" id="ARBA00004651"/>
    </source>
</evidence>
<dbReference type="InterPro" id="IPR005828">
    <property type="entry name" value="MFS_sugar_transport-like"/>
</dbReference>
<feature type="transmembrane region" description="Helical" evidence="6">
    <location>
        <begin position="123"/>
        <end position="148"/>
    </location>
</feature>
<dbReference type="GO" id="GO:0005886">
    <property type="term" value="C:plasma membrane"/>
    <property type="evidence" value="ECO:0007669"/>
    <property type="project" value="UniProtKB-SubCell"/>
</dbReference>
<dbReference type="PROSITE" id="PS50850">
    <property type="entry name" value="MFS"/>
    <property type="match status" value="1"/>
</dbReference>
<keyword evidence="3 6" id="KW-0812">Transmembrane</keyword>
<dbReference type="Pfam" id="PF07690">
    <property type="entry name" value="MFS_1"/>
    <property type="match status" value="1"/>
</dbReference>
<feature type="transmembrane region" description="Helical" evidence="6">
    <location>
        <begin position="267"/>
        <end position="287"/>
    </location>
</feature>
<keyword evidence="4 6" id="KW-1133">Transmembrane helix</keyword>
<gene>
    <name evidence="8" type="ORF">GT003_21045</name>
</gene>
<organism evidence="8 9">
    <name type="scientific">Paenibacillus sacheonensis</name>
    <dbReference type="NCBI Taxonomy" id="742054"/>
    <lineage>
        <taxon>Bacteria</taxon>
        <taxon>Bacillati</taxon>
        <taxon>Bacillota</taxon>
        <taxon>Bacilli</taxon>
        <taxon>Bacillales</taxon>
        <taxon>Paenibacillaceae</taxon>
        <taxon>Paenibacillus</taxon>
    </lineage>
</organism>
<feature type="transmembrane region" description="Helical" evidence="6">
    <location>
        <begin position="299"/>
        <end position="317"/>
    </location>
</feature>
<dbReference type="PANTHER" id="PTHR23526:SF2">
    <property type="entry name" value="MAJOR FACILITATOR SUPERFAMILY (MFS) PROFILE DOMAIN-CONTAINING PROTEIN"/>
    <property type="match status" value="1"/>
</dbReference>
<evidence type="ECO:0000256" key="5">
    <source>
        <dbReference type="ARBA" id="ARBA00023136"/>
    </source>
</evidence>
<dbReference type="InterPro" id="IPR036259">
    <property type="entry name" value="MFS_trans_sf"/>
</dbReference>
<feature type="transmembrane region" description="Helical" evidence="6">
    <location>
        <begin position="31"/>
        <end position="53"/>
    </location>
</feature>
<feature type="domain" description="Major facilitator superfamily (MFS) profile" evidence="7">
    <location>
        <begin position="233"/>
        <end position="441"/>
    </location>
</feature>
<evidence type="ECO:0000256" key="6">
    <source>
        <dbReference type="SAM" id="Phobius"/>
    </source>
</evidence>
<dbReference type="AlphaFoldDB" id="A0A7X4YS29"/>
<dbReference type="InterPro" id="IPR020846">
    <property type="entry name" value="MFS_dom"/>
</dbReference>
<feature type="transmembrane region" description="Helical" evidence="6">
    <location>
        <begin position="236"/>
        <end position="255"/>
    </location>
</feature>
<feature type="transmembrane region" description="Helical" evidence="6">
    <location>
        <begin position="360"/>
        <end position="383"/>
    </location>
</feature>
<accession>A0A7X4YS29</accession>
<feature type="transmembrane region" description="Helical" evidence="6">
    <location>
        <begin position="183"/>
        <end position="202"/>
    </location>
</feature>
<dbReference type="Gene3D" id="1.20.1250.20">
    <property type="entry name" value="MFS general substrate transporter like domains"/>
    <property type="match status" value="1"/>
</dbReference>
<protein>
    <submittedName>
        <fullName evidence="8">MFS transporter</fullName>
    </submittedName>
</protein>
<evidence type="ECO:0000256" key="4">
    <source>
        <dbReference type="ARBA" id="ARBA00022989"/>
    </source>
</evidence>
<evidence type="ECO:0000259" key="7">
    <source>
        <dbReference type="PROSITE" id="PS50850"/>
    </source>
</evidence>
<keyword evidence="2" id="KW-0813">Transport</keyword>
<feature type="transmembrane region" description="Helical" evidence="6">
    <location>
        <begin position="395"/>
        <end position="418"/>
    </location>
</feature>
<reference evidence="8 9" key="1">
    <citation type="submission" date="2020-01" db="EMBL/GenBank/DDBJ databases">
        <title>Paenibacillus soybeanensis sp. nov. isolated from the nodules of soybean (Glycine max(L.) Merr).</title>
        <authorList>
            <person name="Wang H."/>
        </authorList>
    </citation>
    <scope>NUCLEOTIDE SEQUENCE [LARGE SCALE GENOMIC DNA]</scope>
    <source>
        <strain evidence="8 9">DSM 23054</strain>
    </source>
</reference>
<dbReference type="InterPro" id="IPR011701">
    <property type="entry name" value="MFS"/>
</dbReference>